<dbReference type="RefSeq" id="WP_013157597.1">
    <property type="nucleotide sequence ID" value="NC_014212.1"/>
</dbReference>
<dbReference type="EMBL" id="CP002042">
    <property type="protein sequence ID" value="ADH63017.1"/>
    <property type="molecule type" value="Genomic_DNA"/>
</dbReference>
<feature type="domain" description="Phosphotyrosine protein phosphatase I" evidence="2">
    <location>
        <begin position="1"/>
        <end position="132"/>
    </location>
</feature>
<dbReference type="AlphaFoldDB" id="D7BD99"/>
<dbReference type="KEGG" id="msv:Mesil_1112"/>
<evidence type="ECO:0000259" key="2">
    <source>
        <dbReference type="SMART" id="SM00226"/>
    </source>
</evidence>
<dbReference type="SUPFAM" id="SSF52788">
    <property type="entry name" value="Phosphotyrosine protein phosphatases I"/>
    <property type="match status" value="1"/>
</dbReference>
<evidence type="ECO:0000256" key="1">
    <source>
        <dbReference type="ARBA" id="ARBA00022849"/>
    </source>
</evidence>
<evidence type="ECO:0000313" key="3">
    <source>
        <dbReference type="EMBL" id="ADH63017.1"/>
    </source>
</evidence>
<dbReference type="PANTHER" id="PTHR43428">
    <property type="entry name" value="ARSENATE REDUCTASE"/>
    <property type="match status" value="1"/>
</dbReference>
<evidence type="ECO:0000313" key="4">
    <source>
        <dbReference type="Proteomes" id="UP000001916"/>
    </source>
</evidence>
<dbReference type="STRING" id="526227.Mesil_1112"/>
<gene>
    <name evidence="3" type="ordered locus">Mesil_1112</name>
</gene>
<dbReference type="CDD" id="cd16345">
    <property type="entry name" value="LMWP_ArsC"/>
    <property type="match status" value="1"/>
</dbReference>
<organism evidence="3 4">
    <name type="scientific">Allomeiothermus silvanus (strain ATCC 700542 / DSM 9946 / NBRC 106475 / NCIMB 13440 / VI-R2)</name>
    <name type="common">Thermus silvanus</name>
    <dbReference type="NCBI Taxonomy" id="526227"/>
    <lineage>
        <taxon>Bacteria</taxon>
        <taxon>Thermotogati</taxon>
        <taxon>Deinococcota</taxon>
        <taxon>Deinococci</taxon>
        <taxon>Thermales</taxon>
        <taxon>Thermaceae</taxon>
        <taxon>Allomeiothermus</taxon>
    </lineage>
</organism>
<dbReference type="InterPro" id="IPR023485">
    <property type="entry name" value="Ptyr_pPase"/>
</dbReference>
<dbReference type="InterPro" id="IPR036196">
    <property type="entry name" value="Ptyr_pPase_sf"/>
</dbReference>
<dbReference type="OrthoDB" id="9784339at2"/>
<name>D7BD99_ALLS1</name>
<proteinExistence type="predicted"/>
<reference evidence="3 4" key="1">
    <citation type="journal article" date="2010" name="Stand. Genomic Sci.">
        <title>Complete genome sequence of Meiothermus silvanus type strain (VI-R2).</title>
        <authorList>
            <person name="Sikorski J."/>
            <person name="Tindall B.J."/>
            <person name="Lowry S."/>
            <person name="Lucas S."/>
            <person name="Nolan M."/>
            <person name="Copeland A."/>
            <person name="Glavina Del Rio T."/>
            <person name="Tice H."/>
            <person name="Cheng J.F."/>
            <person name="Han C."/>
            <person name="Pitluck S."/>
            <person name="Liolios K."/>
            <person name="Ivanova N."/>
            <person name="Mavromatis K."/>
            <person name="Mikhailova N."/>
            <person name="Pati A."/>
            <person name="Goodwin L."/>
            <person name="Chen A."/>
            <person name="Palaniappan K."/>
            <person name="Land M."/>
            <person name="Hauser L."/>
            <person name="Chang Y.J."/>
            <person name="Jeffries C.D."/>
            <person name="Rohde M."/>
            <person name="Goker M."/>
            <person name="Woyke T."/>
            <person name="Bristow J."/>
            <person name="Eisen J.A."/>
            <person name="Markowitz V."/>
            <person name="Hugenholtz P."/>
            <person name="Kyrpides N.C."/>
            <person name="Klenk H.P."/>
            <person name="Lapidus A."/>
        </authorList>
    </citation>
    <scope>NUCLEOTIDE SEQUENCE [LARGE SCALE GENOMIC DNA]</scope>
    <source>
        <strain evidence="4">ATCC 700542 / DSM 9946 / VI-R2</strain>
    </source>
</reference>
<dbReference type="Pfam" id="PF01451">
    <property type="entry name" value="LMWPc"/>
    <property type="match status" value="1"/>
</dbReference>
<dbReference type="HOGENOM" id="CLU_071415_3_2_0"/>
<dbReference type="Gene3D" id="3.40.50.2300">
    <property type="match status" value="1"/>
</dbReference>
<accession>D7BD99</accession>
<dbReference type="GO" id="GO:0046685">
    <property type="term" value="P:response to arsenic-containing substance"/>
    <property type="evidence" value="ECO:0007669"/>
    <property type="project" value="UniProtKB-KW"/>
</dbReference>
<dbReference type="Proteomes" id="UP000001916">
    <property type="component" value="Chromosome"/>
</dbReference>
<protein>
    <submittedName>
        <fullName evidence="3">Protein-tyrosine phosphatase, low molecular weight</fullName>
    </submittedName>
</protein>
<sequence length="153" mass="16900">MRILVLCTHNSARSQMAEGWLRHHARQAGLDAEIFSAGTEATRVKPEAIAVMGEVGIDLSGHTSKTLYDLPDPWNFDLVLTVCDHAAERCPAYPAKTTRLHVSFPDPSGKGLEEWRRVRDSLGRMSEHLISELKSGRIPLEDTLSEKAGVAQL</sequence>
<dbReference type="SMART" id="SM00226">
    <property type="entry name" value="LMWPc"/>
    <property type="match status" value="1"/>
</dbReference>
<keyword evidence="1" id="KW-0059">Arsenical resistance</keyword>
<dbReference type="PANTHER" id="PTHR43428:SF1">
    <property type="entry name" value="ARSENATE REDUCTASE"/>
    <property type="match status" value="1"/>
</dbReference>
<dbReference type="eggNOG" id="COG0394">
    <property type="taxonomic scope" value="Bacteria"/>
</dbReference>
<keyword evidence="4" id="KW-1185">Reference proteome</keyword>